<dbReference type="Proteomes" id="UP000199602">
    <property type="component" value="Unassembled WGS sequence"/>
</dbReference>
<proteinExistence type="inferred from homology"/>
<protein>
    <submittedName>
        <fullName evidence="5">3-oxoacyl-[acyl-carrier-protein] synthase II</fullName>
    </submittedName>
</protein>
<dbReference type="PROSITE" id="PS52004">
    <property type="entry name" value="KS3_2"/>
    <property type="match status" value="1"/>
</dbReference>
<dbReference type="Pfam" id="PF00109">
    <property type="entry name" value="ketoacyl-synt"/>
    <property type="match status" value="1"/>
</dbReference>
<dbReference type="OrthoDB" id="9808669at2"/>
<dbReference type="Gene3D" id="3.40.47.10">
    <property type="match status" value="1"/>
</dbReference>
<dbReference type="GO" id="GO:0006633">
    <property type="term" value="P:fatty acid biosynthetic process"/>
    <property type="evidence" value="ECO:0007669"/>
    <property type="project" value="InterPro"/>
</dbReference>
<organism evidence="5 6">
    <name type="scientific">Desulfonauticus submarinus</name>
    <dbReference type="NCBI Taxonomy" id="206665"/>
    <lineage>
        <taxon>Bacteria</taxon>
        <taxon>Pseudomonadati</taxon>
        <taxon>Thermodesulfobacteriota</taxon>
        <taxon>Desulfovibrionia</taxon>
        <taxon>Desulfovibrionales</taxon>
        <taxon>Desulfonauticaceae</taxon>
        <taxon>Desulfonauticus</taxon>
    </lineage>
</organism>
<dbReference type="InterPro" id="IPR016039">
    <property type="entry name" value="Thiolase-like"/>
</dbReference>
<feature type="domain" description="Ketosynthase family 3 (KS3)" evidence="4">
    <location>
        <begin position="3"/>
        <end position="392"/>
    </location>
</feature>
<comment type="similarity">
    <text evidence="1 3">Belongs to the thiolase-like superfamily. Beta-ketoacyl-ACP synthases family.</text>
</comment>
<evidence type="ECO:0000313" key="5">
    <source>
        <dbReference type="EMBL" id="SDN97960.1"/>
    </source>
</evidence>
<dbReference type="EMBL" id="FNIN01000014">
    <property type="protein sequence ID" value="SDN97960.1"/>
    <property type="molecule type" value="Genomic_DNA"/>
</dbReference>
<evidence type="ECO:0000259" key="4">
    <source>
        <dbReference type="PROSITE" id="PS52004"/>
    </source>
</evidence>
<dbReference type="GO" id="GO:0004315">
    <property type="term" value="F:3-oxoacyl-[acyl-carrier-protein] synthase activity"/>
    <property type="evidence" value="ECO:0007669"/>
    <property type="project" value="InterPro"/>
</dbReference>
<gene>
    <name evidence="5" type="ORF">SAMN04488516_11424</name>
</gene>
<dbReference type="InterPro" id="IPR020841">
    <property type="entry name" value="PKS_Beta-ketoAc_synthase_dom"/>
</dbReference>
<dbReference type="SMART" id="SM00825">
    <property type="entry name" value="PKS_KS"/>
    <property type="match status" value="1"/>
</dbReference>
<keyword evidence="6" id="KW-1185">Reference proteome</keyword>
<dbReference type="InterPro" id="IPR000794">
    <property type="entry name" value="Beta-ketoacyl_synthase"/>
</dbReference>
<keyword evidence="2 3" id="KW-0808">Transferase</keyword>
<sequence length="394" mass="42406">MRYKPAQVTGMGCICSLGISTKECEHNLFKSQAPLPKPPQRYSVFYTSKHPVFEVSSKFHSLIASEYANLNLSAQFMLSATTQAIEDAGYTLKDLQNKNVGICIGTTTGASLQFLSFYKAIKENQHPSVEPIIRYLKSNPSLALQKILKTKGPCQTIVNACASGTDALGIALSWLNQGICELVIAGGTDEITPITYNGFISLQITAPSRVKPFDKHRSGLNLGEGAGILILENPNYKKKNYGYIIGYGTTNDAHHITSPHPEGEGLQRAISIALQSCQKQSQDICFINSHGTGTKDNDLVEGNVLKKVFPKVPFISTKGYTGHALGAAGAIEAILTLLCLKKQQIPPSAGFNTLDPTIGIQPITKLTPLKGKLALSQSLAFGGNNSVLILQRGD</sequence>
<dbReference type="PANTHER" id="PTHR11712:SF336">
    <property type="entry name" value="3-OXOACYL-[ACYL-CARRIER-PROTEIN] SYNTHASE, MITOCHONDRIAL"/>
    <property type="match status" value="1"/>
</dbReference>
<evidence type="ECO:0000256" key="2">
    <source>
        <dbReference type="ARBA" id="ARBA00022679"/>
    </source>
</evidence>
<evidence type="ECO:0000256" key="1">
    <source>
        <dbReference type="ARBA" id="ARBA00008467"/>
    </source>
</evidence>
<dbReference type="InterPro" id="IPR018201">
    <property type="entry name" value="Ketoacyl_synth_AS"/>
</dbReference>
<evidence type="ECO:0000256" key="3">
    <source>
        <dbReference type="RuleBase" id="RU003694"/>
    </source>
</evidence>
<dbReference type="CDD" id="cd00834">
    <property type="entry name" value="KAS_I_II"/>
    <property type="match status" value="1"/>
</dbReference>
<name>A0A1H0FTJ1_9BACT</name>
<dbReference type="GO" id="GO:0005829">
    <property type="term" value="C:cytosol"/>
    <property type="evidence" value="ECO:0007669"/>
    <property type="project" value="TreeGrafter"/>
</dbReference>
<accession>A0A1H0FTJ1</accession>
<dbReference type="RefSeq" id="WP_092066275.1">
    <property type="nucleotide sequence ID" value="NZ_FNIN01000014.1"/>
</dbReference>
<dbReference type="InterPro" id="IPR014031">
    <property type="entry name" value="Ketoacyl_synth_C"/>
</dbReference>
<dbReference type="AlphaFoldDB" id="A0A1H0FTJ1"/>
<evidence type="ECO:0000313" key="6">
    <source>
        <dbReference type="Proteomes" id="UP000199602"/>
    </source>
</evidence>
<dbReference type="PANTHER" id="PTHR11712">
    <property type="entry name" value="POLYKETIDE SYNTHASE-RELATED"/>
    <property type="match status" value="1"/>
</dbReference>
<reference evidence="5 6" key="1">
    <citation type="submission" date="2016-10" db="EMBL/GenBank/DDBJ databases">
        <authorList>
            <person name="de Groot N.N."/>
        </authorList>
    </citation>
    <scope>NUCLEOTIDE SEQUENCE [LARGE SCALE GENOMIC DNA]</scope>
    <source>
        <strain evidence="5 6">DSM 15269</strain>
    </source>
</reference>
<dbReference type="STRING" id="206665.SAMN04488516_11424"/>
<dbReference type="PROSITE" id="PS00606">
    <property type="entry name" value="KS3_1"/>
    <property type="match status" value="1"/>
</dbReference>
<dbReference type="InterPro" id="IPR014030">
    <property type="entry name" value="Ketoacyl_synth_N"/>
</dbReference>
<dbReference type="SUPFAM" id="SSF53901">
    <property type="entry name" value="Thiolase-like"/>
    <property type="match status" value="1"/>
</dbReference>
<dbReference type="Pfam" id="PF02801">
    <property type="entry name" value="Ketoacyl-synt_C"/>
    <property type="match status" value="1"/>
</dbReference>